<keyword evidence="2" id="KW-0805">Transcription regulation</keyword>
<dbReference type="PRINTS" id="PR00039">
    <property type="entry name" value="HTHLYSR"/>
</dbReference>
<dbReference type="SUPFAM" id="SSF53850">
    <property type="entry name" value="Periplasmic binding protein-like II"/>
    <property type="match status" value="1"/>
</dbReference>
<feature type="domain" description="HTH lysR-type" evidence="5">
    <location>
        <begin position="1"/>
        <end position="58"/>
    </location>
</feature>
<dbReference type="Proteomes" id="UP000183407">
    <property type="component" value="Unassembled WGS sequence"/>
</dbReference>
<proteinExistence type="inferred from homology"/>
<dbReference type="InterPro" id="IPR050950">
    <property type="entry name" value="HTH-type_LysR_regulators"/>
</dbReference>
<dbReference type="Pfam" id="PF03466">
    <property type="entry name" value="LysR_substrate"/>
    <property type="match status" value="1"/>
</dbReference>
<gene>
    <name evidence="6" type="ORF">SAMN04490220_0468</name>
</gene>
<evidence type="ECO:0000256" key="1">
    <source>
        <dbReference type="ARBA" id="ARBA00009437"/>
    </source>
</evidence>
<evidence type="ECO:0000256" key="3">
    <source>
        <dbReference type="ARBA" id="ARBA00023125"/>
    </source>
</evidence>
<name>A0A1H4IUW8_RHOJO</name>
<evidence type="ECO:0000313" key="7">
    <source>
        <dbReference type="Proteomes" id="UP000183407"/>
    </source>
</evidence>
<dbReference type="FunFam" id="1.10.10.10:FF:000001">
    <property type="entry name" value="LysR family transcriptional regulator"/>
    <property type="match status" value="1"/>
</dbReference>
<dbReference type="EMBL" id="FNTL01000002">
    <property type="protein sequence ID" value="SEB37022.1"/>
    <property type="molecule type" value="Genomic_DNA"/>
</dbReference>
<dbReference type="PANTHER" id="PTHR30419">
    <property type="entry name" value="HTH-TYPE TRANSCRIPTIONAL REGULATOR YBHD"/>
    <property type="match status" value="1"/>
</dbReference>
<reference evidence="7" key="1">
    <citation type="submission" date="2016-10" db="EMBL/GenBank/DDBJ databases">
        <authorList>
            <person name="Varghese N."/>
        </authorList>
    </citation>
    <scope>NUCLEOTIDE SEQUENCE [LARGE SCALE GENOMIC DNA]</scope>
    <source>
        <strain evidence="7">DSM 44719</strain>
    </source>
</reference>
<protein>
    <submittedName>
        <fullName evidence="6">DNA-binding transcriptional regulator, LysR family</fullName>
    </submittedName>
</protein>
<keyword evidence="3 6" id="KW-0238">DNA-binding</keyword>
<dbReference type="SUPFAM" id="SSF46785">
    <property type="entry name" value="Winged helix' DNA-binding domain"/>
    <property type="match status" value="1"/>
</dbReference>
<dbReference type="AlphaFoldDB" id="A0A1H4IUW8"/>
<comment type="similarity">
    <text evidence="1">Belongs to the LysR transcriptional regulatory family.</text>
</comment>
<dbReference type="InterPro" id="IPR036390">
    <property type="entry name" value="WH_DNA-bd_sf"/>
</dbReference>
<evidence type="ECO:0000259" key="5">
    <source>
        <dbReference type="PROSITE" id="PS50931"/>
    </source>
</evidence>
<dbReference type="InterPro" id="IPR036388">
    <property type="entry name" value="WH-like_DNA-bd_sf"/>
</dbReference>
<organism evidence="6 7">
    <name type="scientific">Rhodococcus jostii</name>
    <dbReference type="NCBI Taxonomy" id="132919"/>
    <lineage>
        <taxon>Bacteria</taxon>
        <taxon>Bacillati</taxon>
        <taxon>Actinomycetota</taxon>
        <taxon>Actinomycetes</taxon>
        <taxon>Mycobacteriales</taxon>
        <taxon>Nocardiaceae</taxon>
        <taxon>Rhodococcus</taxon>
    </lineage>
</organism>
<keyword evidence="4" id="KW-0804">Transcription</keyword>
<dbReference type="RefSeq" id="WP_073357969.1">
    <property type="nucleotide sequence ID" value="NZ_FNTL01000002.1"/>
</dbReference>
<dbReference type="PROSITE" id="PS50931">
    <property type="entry name" value="HTH_LYSR"/>
    <property type="match status" value="1"/>
</dbReference>
<accession>A0A1H4IUW8</accession>
<evidence type="ECO:0000256" key="2">
    <source>
        <dbReference type="ARBA" id="ARBA00023015"/>
    </source>
</evidence>
<dbReference type="InterPro" id="IPR000847">
    <property type="entry name" value="LysR_HTH_N"/>
</dbReference>
<dbReference type="GO" id="GO:0005829">
    <property type="term" value="C:cytosol"/>
    <property type="evidence" value="ECO:0007669"/>
    <property type="project" value="TreeGrafter"/>
</dbReference>
<evidence type="ECO:0000256" key="4">
    <source>
        <dbReference type="ARBA" id="ARBA00023163"/>
    </source>
</evidence>
<sequence>MLFRQLEYFVALARERHFARAASACYVSQPALSEAIRKLEHELQVPLVRRGQKFEGLTPEGERLVLWARRILADRDALEQEVTALQTGLTGVLRLGVIPAASSTVALLTDPFCAEHPLVRVRLEASLRSADIVERIRRFELDAGIIYPDQQDTADLVVTPLYEEQQVLIAGSALLAGQSDTISWSDALQLPMCLLNNGMRGRQLIDDALATENLTVTPQLETDSIVALLAHVGTGRWATIVPQTWIRTLRPPAGARAVRLDNPSVTARIALVASAVEPGSVLTRALLTTARSARIGDVLGGRSTPTGG</sequence>
<dbReference type="GO" id="GO:0003677">
    <property type="term" value="F:DNA binding"/>
    <property type="evidence" value="ECO:0007669"/>
    <property type="project" value="UniProtKB-KW"/>
</dbReference>
<dbReference type="InterPro" id="IPR005119">
    <property type="entry name" value="LysR_subst-bd"/>
</dbReference>
<dbReference type="GO" id="GO:0003700">
    <property type="term" value="F:DNA-binding transcription factor activity"/>
    <property type="evidence" value="ECO:0007669"/>
    <property type="project" value="InterPro"/>
</dbReference>
<dbReference type="CDD" id="cd05466">
    <property type="entry name" value="PBP2_LTTR_substrate"/>
    <property type="match status" value="1"/>
</dbReference>
<dbReference type="OrthoDB" id="3181812at2"/>
<dbReference type="Gene3D" id="1.10.10.10">
    <property type="entry name" value="Winged helix-like DNA-binding domain superfamily/Winged helix DNA-binding domain"/>
    <property type="match status" value="1"/>
</dbReference>
<dbReference type="Gene3D" id="3.40.190.290">
    <property type="match status" value="1"/>
</dbReference>
<evidence type="ECO:0000313" key="6">
    <source>
        <dbReference type="EMBL" id="SEB37022.1"/>
    </source>
</evidence>
<dbReference type="PANTHER" id="PTHR30419:SF31">
    <property type="entry name" value="BLR3139 PROTEIN"/>
    <property type="match status" value="1"/>
</dbReference>
<dbReference type="Pfam" id="PF00126">
    <property type="entry name" value="HTH_1"/>
    <property type="match status" value="1"/>
</dbReference>